<gene>
    <name evidence="3" type="primary">LOC102802785</name>
</gene>
<dbReference type="Pfam" id="PF17921">
    <property type="entry name" value="Integrase_H2C2"/>
    <property type="match status" value="1"/>
</dbReference>
<feature type="domain" description="Integrase zinc-binding" evidence="1">
    <location>
        <begin position="446"/>
        <end position="491"/>
    </location>
</feature>
<dbReference type="SUPFAM" id="SSF53098">
    <property type="entry name" value="Ribonuclease H-like"/>
    <property type="match status" value="1"/>
</dbReference>
<dbReference type="InterPro" id="IPR036397">
    <property type="entry name" value="RNaseH_sf"/>
</dbReference>
<dbReference type="Gene3D" id="3.40.50.720">
    <property type="entry name" value="NAD(P)-binding Rossmann-like Domain"/>
    <property type="match status" value="1"/>
</dbReference>
<protein>
    <submittedName>
        <fullName evidence="3">Uncharacterized protein LOC102802785</fullName>
    </submittedName>
</protein>
<sequence length="621" mass="70124">MSARGTRPAYRGKMTQLLKKAEDTIVKFNSEDDVDWDNLLITKEHLKSRTSWASNCEQLRDLTKADNVADLNTEVHILGLRWKTLSDELTYANNISNDKTILPTKREVSSATSSVYDPFGYLAPVVIKAKIFTQELWKRKLDWDEPLPSDLTNEWNAILTDLKTATNITMNREYFSDVYDRKDDHELHVFVDASTRAYGAAVYLRNNNTEQTSLVMSKTRAAPLKKQTLPRLELMGAVIGTRLIQFVSDALKDTVNITKHIIWSDSQIVLHWLKSDKKLPLFVTNRVNEIKTFPMTMNTVLHTFVETDTAQDTTTVNETTNVGIQHIIDADRFSSLNKLLRTTALVLRFVSNLRNDKHTSSTLSSTVSAEELRKAETKWIRDIQREAFSADVTTHRRKPTLTRQLGLFFDNDTLLRCGGRLHNAPLDYNTKFPILLPYGHRYTILVVLESHSRMLHSGLLSTVTDLRQTYWIPKIRQLVKRIIRQCVTCRKITGKPYQQPIQAPLQHCRVNDAPPFTVTGVDFTGALYTVANDSFGTGVTCNSICPAEVLTGLNIAYIKLNATASGLSYEECEKKLLQESNPNGKFVTIEQVAGLAVFLCSPAADQITGASIPIDAGRWVK</sequence>
<dbReference type="Proteomes" id="UP000694865">
    <property type="component" value="Unplaced"/>
</dbReference>
<dbReference type="InterPro" id="IPR041588">
    <property type="entry name" value="Integrase_H2C2"/>
</dbReference>
<dbReference type="Pfam" id="PF05380">
    <property type="entry name" value="Peptidase_A17"/>
    <property type="match status" value="1"/>
</dbReference>
<dbReference type="PANTHER" id="PTHR47331">
    <property type="entry name" value="PHD-TYPE DOMAIN-CONTAINING PROTEIN"/>
    <property type="match status" value="1"/>
</dbReference>
<reference evidence="3" key="1">
    <citation type="submission" date="2025-08" db="UniProtKB">
        <authorList>
            <consortium name="RefSeq"/>
        </authorList>
    </citation>
    <scope>IDENTIFICATION</scope>
    <source>
        <tissue evidence="3">Testes</tissue>
    </source>
</reference>
<organism evidence="2 3">
    <name type="scientific">Saccoglossus kowalevskii</name>
    <name type="common">Acorn worm</name>
    <dbReference type="NCBI Taxonomy" id="10224"/>
    <lineage>
        <taxon>Eukaryota</taxon>
        <taxon>Metazoa</taxon>
        <taxon>Hemichordata</taxon>
        <taxon>Enteropneusta</taxon>
        <taxon>Harrimaniidae</taxon>
        <taxon>Saccoglossus</taxon>
    </lineage>
</organism>
<dbReference type="PANTHER" id="PTHR47331:SF5">
    <property type="entry name" value="RIBONUCLEASE H"/>
    <property type="match status" value="1"/>
</dbReference>
<dbReference type="SUPFAM" id="SSF51735">
    <property type="entry name" value="NAD(P)-binding Rossmann-fold domains"/>
    <property type="match status" value="1"/>
</dbReference>
<accession>A0ABM0MCQ6</accession>
<name>A0ABM0MCQ6_SACKO</name>
<keyword evidence="2" id="KW-1185">Reference proteome</keyword>
<dbReference type="Gene3D" id="3.30.420.10">
    <property type="entry name" value="Ribonuclease H-like superfamily/Ribonuclease H"/>
    <property type="match status" value="1"/>
</dbReference>
<dbReference type="RefSeq" id="XP_006817797.1">
    <property type="nucleotide sequence ID" value="XM_006817734.1"/>
</dbReference>
<evidence type="ECO:0000259" key="1">
    <source>
        <dbReference type="Pfam" id="PF17921"/>
    </source>
</evidence>
<dbReference type="InterPro" id="IPR002347">
    <property type="entry name" value="SDR_fam"/>
</dbReference>
<proteinExistence type="predicted"/>
<evidence type="ECO:0000313" key="3">
    <source>
        <dbReference type="RefSeq" id="XP_006817797.1"/>
    </source>
</evidence>
<dbReference type="InterPro" id="IPR036291">
    <property type="entry name" value="NAD(P)-bd_dom_sf"/>
</dbReference>
<dbReference type="InterPro" id="IPR008042">
    <property type="entry name" value="Retrotrans_Pao"/>
</dbReference>
<dbReference type="GeneID" id="102802785"/>
<dbReference type="InterPro" id="IPR012337">
    <property type="entry name" value="RNaseH-like_sf"/>
</dbReference>
<dbReference type="Gene3D" id="1.10.340.70">
    <property type="match status" value="1"/>
</dbReference>
<evidence type="ECO:0000313" key="2">
    <source>
        <dbReference type="Proteomes" id="UP000694865"/>
    </source>
</evidence>
<dbReference type="Pfam" id="PF13561">
    <property type="entry name" value="adh_short_C2"/>
    <property type="match status" value="1"/>
</dbReference>